<gene>
    <name evidence="1" type="ORF">Ao3042_10233</name>
</gene>
<dbReference type="HOGENOM" id="CLU_2183369_0_0_1"/>
<sequence length="113" mass="12473">MVTEGISGSADVGKAAAIRVGGFGGSDVNPIADGWKDGNLKPLDSYFGTDTSGLHREQKRMVALSSPVRYSIEGDGFLFRSCPVLSCWWPEKLTEAQDRKVNNVWKVWRWVVI</sequence>
<dbReference type="AlphaFoldDB" id="I8THJ0"/>
<protein>
    <submittedName>
        <fullName evidence="1">Uncharacterized protein</fullName>
    </submittedName>
</protein>
<organism evidence="1 2">
    <name type="scientific">Aspergillus oryzae (strain 3.042)</name>
    <name type="common">Yellow koji mold</name>
    <dbReference type="NCBI Taxonomy" id="1160506"/>
    <lineage>
        <taxon>Eukaryota</taxon>
        <taxon>Fungi</taxon>
        <taxon>Dikarya</taxon>
        <taxon>Ascomycota</taxon>
        <taxon>Pezizomycotina</taxon>
        <taxon>Eurotiomycetes</taxon>
        <taxon>Eurotiomycetidae</taxon>
        <taxon>Eurotiales</taxon>
        <taxon>Aspergillaceae</taxon>
        <taxon>Aspergillus</taxon>
        <taxon>Aspergillus subgen. Circumdati</taxon>
    </lineage>
</organism>
<evidence type="ECO:0000313" key="2">
    <source>
        <dbReference type="Proteomes" id="UP000002812"/>
    </source>
</evidence>
<dbReference type="Proteomes" id="UP000002812">
    <property type="component" value="Unassembled WGS sequence"/>
</dbReference>
<reference evidence="2" key="2">
    <citation type="submission" date="2012-06" db="EMBL/GenBank/DDBJ databases">
        <title>Comparative genomic analyses of Aspergillus oryzae 3.042 and A. oryzae RIB40 for soy-sauce fermentation.</title>
        <authorList>
            <person name="Zhao G."/>
            <person name="Hou L."/>
            <person name="Wang C."/>
            <person name="Cao X."/>
        </authorList>
    </citation>
    <scope>NUCLEOTIDE SEQUENCE [LARGE SCALE GENOMIC DNA]</scope>
    <source>
        <strain evidence="2">3.042</strain>
    </source>
</reference>
<comment type="caution">
    <text evidence="1">The sequence shown here is derived from an EMBL/GenBank/DDBJ whole genome shotgun (WGS) entry which is preliminary data.</text>
</comment>
<name>I8THJ0_ASPO3</name>
<proteinExistence type="predicted"/>
<accession>I8THJ0</accession>
<evidence type="ECO:0000313" key="1">
    <source>
        <dbReference type="EMBL" id="EIT73495.1"/>
    </source>
</evidence>
<reference evidence="1 2" key="1">
    <citation type="journal article" date="2012" name="Eukaryot. Cell">
        <title>Draft genome sequence of Aspergillus oryzae strain 3.042.</title>
        <authorList>
            <person name="Zhao G."/>
            <person name="Yao Y."/>
            <person name="Qi W."/>
            <person name="Wang C."/>
            <person name="Hou L."/>
            <person name="Zeng B."/>
            <person name="Cao X."/>
        </authorList>
    </citation>
    <scope>NUCLEOTIDE SEQUENCE [LARGE SCALE GENOMIC DNA]</scope>
    <source>
        <strain evidence="1 2">3.042</strain>
    </source>
</reference>
<dbReference type="EMBL" id="AKHY01000200">
    <property type="protein sequence ID" value="EIT73495.1"/>
    <property type="molecule type" value="Genomic_DNA"/>
</dbReference>